<keyword evidence="2" id="KW-1185">Reference proteome</keyword>
<evidence type="ECO:0000313" key="1">
    <source>
        <dbReference type="EMBL" id="ACL63323.1"/>
    </source>
</evidence>
<organism evidence="1 2">
    <name type="scientific">Methylobacterium nodulans (strain LMG 21967 / CNCM I-2342 / ORS 2060)</name>
    <dbReference type="NCBI Taxonomy" id="460265"/>
    <lineage>
        <taxon>Bacteria</taxon>
        <taxon>Pseudomonadati</taxon>
        <taxon>Pseudomonadota</taxon>
        <taxon>Alphaproteobacteria</taxon>
        <taxon>Hyphomicrobiales</taxon>
        <taxon>Methylobacteriaceae</taxon>
        <taxon>Methylobacterium</taxon>
    </lineage>
</organism>
<accession>B8IY33</accession>
<dbReference type="EMBL" id="CP001354">
    <property type="protein sequence ID" value="ACL63323.1"/>
    <property type="molecule type" value="Genomic_DNA"/>
</dbReference>
<dbReference type="HOGENOM" id="CLU_1946313_0_0_5"/>
<protein>
    <submittedName>
        <fullName evidence="1">Uncharacterized protein</fullName>
    </submittedName>
</protein>
<dbReference type="AlphaFoldDB" id="B8IY33"/>
<name>B8IY33_METNO</name>
<dbReference type="Proteomes" id="UP000008207">
    <property type="component" value="Plasmid pMNOD05"/>
</dbReference>
<dbReference type="KEGG" id="mno:Mnod_7730"/>
<keyword evidence="1" id="KW-0614">Plasmid</keyword>
<proteinExistence type="predicted"/>
<evidence type="ECO:0000313" key="2">
    <source>
        <dbReference type="Proteomes" id="UP000008207"/>
    </source>
</evidence>
<gene>
    <name evidence="1" type="ordered locus">Mnod_7730</name>
</gene>
<reference evidence="2" key="1">
    <citation type="submission" date="2009-01" db="EMBL/GenBank/DDBJ databases">
        <title>Complete sequence of plasmid 5 of Methylobacterium nodulans ORS 2060.</title>
        <authorList>
            <consortium name="US DOE Joint Genome Institute"/>
            <person name="Lucas S."/>
            <person name="Copeland A."/>
            <person name="Lapidus A."/>
            <person name="Glavina del Rio T."/>
            <person name="Dalin E."/>
            <person name="Tice H."/>
            <person name="Bruce D."/>
            <person name="Goodwin L."/>
            <person name="Pitluck S."/>
            <person name="Sims D."/>
            <person name="Brettin T."/>
            <person name="Detter J.C."/>
            <person name="Han C."/>
            <person name="Larimer F."/>
            <person name="Land M."/>
            <person name="Hauser L."/>
            <person name="Kyrpides N."/>
            <person name="Ivanova N."/>
            <person name="Marx C.J."/>
            <person name="Richardson P."/>
        </authorList>
    </citation>
    <scope>NUCLEOTIDE SEQUENCE [LARGE SCALE GENOMIC DNA]</scope>
    <source>
        <strain evidence="2">LMG 21967 / CNCM I-2342 / ORS 2060</strain>
        <plasmid evidence="2">Plasmid pMNOD05</plasmid>
    </source>
</reference>
<geneLocation type="plasmid" evidence="1 2">
    <name>pMNOD05</name>
</geneLocation>
<dbReference type="RefSeq" id="WP_012631419.1">
    <property type="nucleotide sequence ID" value="NC_011888.1"/>
</dbReference>
<sequence>MTRDPAPLGPDLLARLAALSEGPAMPRVVVTPVTRNVTPSAAKGVTGFYQQNQLLTTTVTPVTPVTPSEPMQCEWEERAAILEHDGGWSRAEAECIASRLLDLRATDAGAEELAALDCHLLAGVRARGR</sequence>
<dbReference type="OrthoDB" id="8006217at2"/>